<evidence type="ECO:0000256" key="4">
    <source>
        <dbReference type="ARBA" id="ARBA00022729"/>
    </source>
</evidence>
<keyword evidence="5 9" id="KW-0274">FAD</keyword>
<name>A0AAD6YLY8_9AGAR</name>
<sequence>MDSPLEAFLNVQFDYLVIGTHILLCHALTEDPAINVGILEAGLLLENDPIIDVPRNMAMNNGQPGYDWVSSTTPQAGAAGRSIPVFKGKLVGGSSALNYMAWDRASKEEYDAWKLVGDAEGGWDWDALLPFMRKAEDAASPSVNPDIAMTYAGPASDVSVDMGGVGGPVKLSYPKQHTDAAPPYVKAWNALGLPSNANPWDGDASGLYSVRLTIDHEAGKRVTATSAYYTPVAARPNLKLLTGAQVTKILFQSDRVNGNLVATGVEFIVADKTYTVSAAKEIVLCGGATQTPQILELSGIGNGKLLESMGLQTLIDLPGVGENLQDHPFIPFQYQVKAGIRTFDELRTNPEFAAAEKARYEASKDGWMRTVDNTVVFTPLDKIVDEPAILSARLKELDGALVAATGNANALARAQYAIQRDWLRREKMPHLEFILLSFGFGASDENYFTILAGLQHPFSRGSVHIQSANPLRLPLVDPQYLKQEFDIFSLLAGFRAVEKLVKTQPLASIIAKPVLPAGPLNDEEAVRHIRQTFASGAHQMGTAAMARRELGGVVGNNLKVHGTANLRVVDASIIPAPIAAHIQSTVYAIAEKVALAFVHVRQAFRANGTT</sequence>
<dbReference type="Proteomes" id="UP001219525">
    <property type="component" value="Unassembled WGS sequence"/>
</dbReference>
<dbReference type="Pfam" id="PF05199">
    <property type="entry name" value="GMC_oxred_C"/>
    <property type="match status" value="1"/>
</dbReference>
<evidence type="ECO:0000256" key="10">
    <source>
        <dbReference type="RuleBase" id="RU003968"/>
    </source>
</evidence>
<dbReference type="PROSITE" id="PS00624">
    <property type="entry name" value="GMC_OXRED_2"/>
    <property type="match status" value="1"/>
</dbReference>
<evidence type="ECO:0000259" key="12">
    <source>
        <dbReference type="PROSITE" id="PS00624"/>
    </source>
</evidence>
<keyword evidence="6" id="KW-0560">Oxidoreductase</keyword>
<dbReference type="PANTHER" id="PTHR11552">
    <property type="entry name" value="GLUCOSE-METHANOL-CHOLINE GMC OXIDOREDUCTASE"/>
    <property type="match status" value="1"/>
</dbReference>
<dbReference type="GO" id="GO:0016614">
    <property type="term" value="F:oxidoreductase activity, acting on CH-OH group of donors"/>
    <property type="evidence" value="ECO:0007669"/>
    <property type="project" value="InterPro"/>
</dbReference>
<dbReference type="InterPro" id="IPR007867">
    <property type="entry name" value="GMC_OxRtase_C"/>
</dbReference>
<evidence type="ECO:0000256" key="6">
    <source>
        <dbReference type="ARBA" id="ARBA00023002"/>
    </source>
</evidence>
<evidence type="ECO:0000313" key="14">
    <source>
        <dbReference type="Proteomes" id="UP001219525"/>
    </source>
</evidence>
<dbReference type="Pfam" id="PF00732">
    <property type="entry name" value="GMC_oxred_N"/>
    <property type="match status" value="1"/>
</dbReference>
<comment type="similarity">
    <text evidence="2 10">Belongs to the GMC oxidoreductase family.</text>
</comment>
<evidence type="ECO:0000256" key="8">
    <source>
        <dbReference type="PIRSR" id="PIRSR000137-1"/>
    </source>
</evidence>
<evidence type="ECO:0000259" key="11">
    <source>
        <dbReference type="PROSITE" id="PS00623"/>
    </source>
</evidence>
<feature type="binding site" evidence="9">
    <location>
        <position position="246"/>
    </location>
    <ligand>
        <name>FAD</name>
        <dbReference type="ChEBI" id="CHEBI:57692"/>
    </ligand>
</feature>
<comment type="cofactor">
    <cofactor evidence="1 9">
        <name>FAD</name>
        <dbReference type="ChEBI" id="CHEBI:57692"/>
    </cofactor>
</comment>
<evidence type="ECO:0000256" key="9">
    <source>
        <dbReference type="PIRSR" id="PIRSR000137-2"/>
    </source>
</evidence>
<dbReference type="Gene3D" id="3.30.560.10">
    <property type="entry name" value="Glucose Oxidase, domain 3"/>
    <property type="match status" value="1"/>
</dbReference>
<keyword evidence="7" id="KW-0325">Glycoprotein</keyword>
<evidence type="ECO:0000313" key="13">
    <source>
        <dbReference type="EMBL" id="KAJ7223141.1"/>
    </source>
</evidence>
<gene>
    <name evidence="13" type="ORF">GGX14DRAFT_657421</name>
</gene>
<dbReference type="PROSITE" id="PS00623">
    <property type="entry name" value="GMC_OXRED_1"/>
    <property type="match status" value="1"/>
</dbReference>
<feature type="domain" description="Glucose-methanol-choline oxidoreductase N-terminal" evidence="12">
    <location>
        <begin position="287"/>
        <end position="301"/>
    </location>
</feature>
<proteinExistence type="inferred from homology"/>
<evidence type="ECO:0000256" key="2">
    <source>
        <dbReference type="ARBA" id="ARBA00010790"/>
    </source>
</evidence>
<dbReference type="EMBL" id="JARJCW010000006">
    <property type="protein sequence ID" value="KAJ7223141.1"/>
    <property type="molecule type" value="Genomic_DNA"/>
</dbReference>
<dbReference type="InterPro" id="IPR012132">
    <property type="entry name" value="GMC_OxRdtase"/>
</dbReference>
<dbReference type="Gene3D" id="3.50.50.60">
    <property type="entry name" value="FAD/NAD(P)-binding domain"/>
    <property type="match status" value="1"/>
</dbReference>
<keyword evidence="4" id="KW-0732">Signal</keyword>
<feature type="domain" description="Glucose-methanol-choline oxidoreductase N-terminal" evidence="11">
    <location>
        <begin position="88"/>
        <end position="111"/>
    </location>
</feature>
<feature type="active site" description="Proton acceptor" evidence="8">
    <location>
        <position position="581"/>
    </location>
</feature>
<dbReference type="SUPFAM" id="SSF51905">
    <property type="entry name" value="FAD/NAD(P)-binding domain"/>
    <property type="match status" value="1"/>
</dbReference>
<keyword evidence="14" id="KW-1185">Reference proteome</keyword>
<dbReference type="PANTHER" id="PTHR11552:SF201">
    <property type="entry name" value="GLUCOSE-METHANOL-CHOLINE OXIDOREDUCTASE N-TERMINAL DOMAIN-CONTAINING PROTEIN"/>
    <property type="match status" value="1"/>
</dbReference>
<accession>A0AAD6YLY8</accession>
<reference evidence="13" key="1">
    <citation type="submission" date="2023-03" db="EMBL/GenBank/DDBJ databases">
        <title>Massive genome expansion in bonnet fungi (Mycena s.s.) driven by repeated elements and novel gene families across ecological guilds.</title>
        <authorList>
            <consortium name="Lawrence Berkeley National Laboratory"/>
            <person name="Harder C.B."/>
            <person name="Miyauchi S."/>
            <person name="Viragh M."/>
            <person name="Kuo A."/>
            <person name="Thoen E."/>
            <person name="Andreopoulos B."/>
            <person name="Lu D."/>
            <person name="Skrede I."/>
            <person name="Drula E."/>
            <person name="Henrissat B."/>
            <person name="Morin E."/>
            <person name="Kohler A."/>
            <person name="Barry K."/>
            <person name="LaButti K."/>
            <person name="Morin E."/>
            <person name="Salamov A."/>
            <person name="Lipzen A."/>
            <person name="Mereny Z."/>
            <person name="Hegedus B."/>
            <person name="Baldrian P."/>
            <person name="Stursova M."/>
            <person name="Weitz H."/>
            <person name="Taylor A."/>
            <person name="Grigoriev I.V."/>
            <person name="Nagy L.G."/>
            <person name="Martin F."/>
            <person name="Kauserud H."/>
        </authorList>
    </citation>
    <scope>NUCLEOTIDE SEQUENCE</scope>
    <source>
        <strain evidence="13">9144</strain>
    </source>
</reference>
<dbReference type="InterPro" id="IPR000172">
    <property type="entry name" value="GMC_OxRdtase_N"/>
</dbReference>
<dbReference type="GO" id="GO:0050660">
    <property type="term" value="F:flavin adenine dinucleotide binding"/>
    <property type="evidence" value="ECO:0007669"/>
    <property type="project" value="InterPro"/>
</dbReference>
<evidence type="ECO:0000256" key="1">
    <source>
        <dbReference type="ARBA" id="ARBA00001974"/>
    </source>
</evidence>
<feature type="active site" description="Proton donor" evidence="8">
    <location>
        <position position="538"/>
    </location>
</feature>
<evidence type="ECO:0000256" key="7">
    <source>
        <dbReference type="ARBA" id="ARBA00023180"/>
    </source>
</evidence>
<comment type="caution">
    <text evidence="13">The sequence shown here is derived from an EMBL/GenBank/DDBJ whole genome shotgun (WGS) entry which is preliminary data.</text>
</comment>
<dbReference type="AlphaFoldDB" id="A0AAD6YLY8"/>
<keyword evidence="3 10" id="KW-0285">Flavoprotein</keyword>
<organism evidence="13 14">
    <name type="scientific">Mycena pura</name>
    <dbReference type="NCBI Taxonomy" id="153505"/>
    <lineage>
        <taxon>Eukaryota</taxon>
        <taxon>Fungi</taxon>
        <taxon>Dikarya</taxon>
        <taxon>Basidiomycota</taxon>
        <taxon>Agaricomycotina</taxon>
        <taxon>Agaricomycetes</taxon>
        <taxon>Agaricomycetidae</taxon>
        <taxon>Agaricales</taxon>
        <taxon>Marasmiineae</taxon>
        <taxon>Mycenaceae</taxon>
        <taxon>Mycena</taxon>
    </lineage>
</organism>
<dbReference type="PIRSF" id="PIRSF000137">
    <property type="entry name" value="Alcohol_oxidase"/>
    <property type="match status" value="1"/>
</dbReference>
<dbReference type="SUPFAM" id="SSF54373">
    <property type="entry name" value="FAD-linked reductases, C-terminal domain"/>
    <property type="match status" value="1"/>
</dbReference>
<dbReference type="InterPro" id="IPR036188">
    <property type="entry name" value="FAD/NAD-bd_sf"/>
</dbReference>
<evidence type="ECO:0000256" key="5">
    <source>
        <dbReference type="ARBA" id="ARBA00022827"/>
    </source>
</evidence>
<protein>
    <submittedName>
        <fullName evidence="13">Alcohol oxidase</fullName>
    </submittedName>
</protein>
<evidence type="ECO:0000256" key="3">
    <source>
        <dbReference type="ARBA" id="ARBA00022630"/>
    </source>
</evidence>